<proteinExistence type="predicted"/>
<dbReference type="GO" id="GO:0000123">
    <property type="term" value="C:histone acetyltransferase complex"/>
    <property type="evidence" value="ECO:0007669"/>
    <property type="project" value="TreeGrafter"/>
</dbReference>
<protein>
    <recommendedName>
        <fullName evidence="7">Chromo domain-containing protein</fullName>
    </recommendedName>
</protein>
<evidence type="ECO:0000313" key="8">
    <source>
        <dbReference type="EMBL" id="CAD9576526.1"/>
    </source>
</evidence>
<dbReference type="Pfam" id="PF05712">
    <property type="entry name" value="MRG"/>
    <property type="match status" value="1"/>
</dbReference>
<keyword evidence="2" id="KW-0156">Chromatin regulator</keyword>
<gene>
    <name evidence="8" type="ORF">BIGN1055_LOCUS217</name>
</gene>
<name>A0A6T9YJE9_BIGNA</name>
<dbReference type="GO" id="GO:0006355">
    <property type="term" value="P:regulation of DNA-templated transcription"/>
    <property type="evidence" value="ECO:0007669"/>
    <property type="project" value="InterPro"/>
</dbReference>
<dbReference type="InterPro" id="IPR026541">
    <property type="entry name" value="MRG_dom"/>
</dbReference>
<dbReference type="SMART" id="SM00298">
    <property type="entry name" value="CHROMO"/>
    <property type="match status" value="1"/>
</dbReference>
<dbReference type="GO" id="GO:0006325">
    <property type="term" value="P:chromatin organization"/>
    <property type="evidence" value="ECO:0007669"/>
    <property type="project" value="UniProtKB-KW"/>
</dbReference>
<dbReference type="InterPro" id="IPR038217">
    <property type="entry name" value="MRG_C_sf"/>
</dbReference>
<accession>A0A6T9YJE9</accession>
<dbReference type="InterPro" id="IPR053820">
    <property type="entry name" value="MSL3_chromo-like"/>
</dbReference>
<feature type="region of interest" description="Disordered" evidence="6">
    <location>
        <begin position="79"/>
        <end position="108"/>
    </location>
</feature>
<keyword evidence="3" id="KW-0805">Transcription regulation</keyword>
<feature type="domain" description="Chromo" evidence="7">
    <location>
        <begin position="23"/>
        <end position="76"/>
    </location>
</feature>
<evidence type="ECO:0000256" key="4">
    <source>
        <dbReference type="ARBA" id="ARBA00023163"/>
    </source>
</evidence>
<organism evidence="8">
    <name type="scientific">Bigelowiella natans</name>
    <name type="common">Pedinomonas minutissima</name>
    <name type="synonym">Chlorarachnion sp. (strain CCMP621)</name>
    <dbReference type="NCBI Taxonomy" id="227086"/>
    <lineage>
        <taxon>Eukaryota</taxon>
        <taxon>Sar</taxon>
        <taxon>Rhizaria</taxon>
        <taxon>Cercozoa</taxon>
        <taxon>Chlorarachniophyceae</taxon>
        <taxon>Bigelowiella</taxon>
    </lineage>
</organism>
<dbReference type="SUPFAM" id="SSF54160">
    <property type="entry name" value="Chromo domain-like"/>
    <property type="match status" value="1"/>
</dbReference>
<dbReference type="PANTHER" id="PTHR10880:SF15">
    <property type="entry name" value="MSL COMPLEX SUBUNIT 3"/>
    <property type="match status" value="1"/>
</dbReference>
<dbReference type="InterPro" id="IPR008676">
    <property type="entry name" value="MRG"/>
</dbReference>
<evidence type="ECO:0000256" key="5">
    <source>
        <dbReference type="ARBA" id="ARBA00023242"/>
    </source>
</evidence>
<reference evidence="8" key="1">
    <citation type="submission" date="2021-01" db="EMBL/GenBank/DDBJ databases">
        <authorList>
            <person name="Corre E."/>
            <person name="Pelletier E."/>
            <person name="Niang G."/>
            <person name="Scheremetjew M."/>
            <person name="Finn R."/>
            <person name="Kale V."/>
            <person name="Holt S."/>
            <person name="Cochrane G."/>
            <person name="Meng A."/>
            <person name="Brown T."/>
            <person name="Cohen L."/>
        </authorList>
    </citation>
    <scope>NUCLEOTIDE SEQUENCE</scope>
    <source>
        <strain evidence="8">CCMP1258.1</strain>
    </source>
</reference>
<evidence type="ECO:0000256" key="3">
    <source>
        <dbReference type="ARBA" id="ARBA00023015"/>
    </source>
</evidence>
<dbReference type="InterPro" id="IPR016197">
    <property type="entry name" value="Chromo-like_dom_sf"/>
</dbReference>
<dbReference type="Pfam" id="PF22732">
    <property type="entry name" value="MSL3_chromo-like"/>
    <property type="match status" value="1"/>
</dbReference>
<dbReference type="InterPro" id="IPR000953">
    <property type="entry name" value="Chromo/chromo_shadow_dom"/>
</dbReference>
<evidence type="ECO:0000259" key="7">
    <source>
        <dbReference type="SMART" id="SM00298"/>
    </source>
</evidence>
<sequence length="271" mass="31384">MAAPQAAVYKKNEKILALHGPLLYEAKVLKVRNSSDGPQYFVHYNGWKKRWDEWIQSDRMRPYNAENLKFQEELKKKASSEEVASSAKGQKGTKRKRDNEEEESYPAVGMKVNLPGELKKRLIDDWENVNRHNRVMQIPVKPSVKEILEYYKDAQESKEKDLTLAKLTENIVDALKIYFEHSLGTLLLYRVERDGYLQEVKEKGINPIEVYGVYHLLRLFVKLPSLVDNTGLSEEQKTAIGKEISGLCGYIVKHKTHLFRGEYKVTSRKNV</sequence>
<dbReference type="AlphaFoldDB" id="A0A6T9YJE9"/>
<evidence type="ECO:0000256" key="1">
    <source>
        <dbReference type="ARBA" id="ARBA00004123"/>
    </source>
</evidence>
<dbReference type="Gene3D" id="2.30.30.140">
    <property type="match status" value="1"/>
</dbReference>
<dbReference type="GO" id="GO:0005634">
    <property type="term" value="C:nucleus"/>
    <property type="evidence" value="ECO:0007669"/>
    <property type="project" value="UniProtKB-SubCell"/>
</dbReference>
<evidence type="ECO:0000256" key="2">
    <source>
        <dbReference type="ARBA" id="ARBA00022853"/>
    </source>
</evidence>
<keyword evidence="5" id="KW-0539">Nucleus</keyword>
<dbReference type="PANTHER" id="PTHR10880">
    <property type="entry name" value="MORTALITY FACTOR 4-LIKE PROTEIN"/>
    <property type="match status" value="1"/>
</dbReference>
<evidence type="ECO:0000256" key="6">
    <source>
        <dbReference type="SAM" id="MobiDB-lite"/>
    </source>
</evidence>
<keyword evidence="4" id="KW-0804">Transcription</keyword>
<dbReference type="EMBL" id="HBHA01000339">
    <property type="protein sequence ID" value="CAD9576526.1"/>
    <property type="molecule type" value="Transcribed_RNA"/>
</dbReference>
<comment type="subcellular location">
    <subcellularLocation>
        <location evidence="1">Nucleus</location>
    </subcellularLocation>
</comment>
<dbReference type="Gene3D" id="1.10.274.30">
    <property type="entry name" value="MRG domain"/>
    <property type="match status" value="1"/>
</dbReference>
<dbReference type="PROSITE" id="PS51640">
    <property type="entry name" value="MRG"/>
    <property type="match status" value="1"/>
</dbReference>